<reference evidence="7" key="1">
    <citation type="submission" date="2021-07" db="EMBL/GenBank/DDBJ databases">
        <authorList>
            <person name="Branca A.L. A."/>
        </authorList>
    </citation>
    <scope>NUCLEOTIDE SEQUENCE</scope>
</reference>
<evidence type="ECO:0000256" key="3">
    <source>
        <dbReference type="ARBA" id="ARBA00011738"/>
    </source>
</evidence>
<evidence type="ECO:0000256" key="6">
    <source>
        <dbReference type="ARBA" id="ARBA00023004"/>
    </source>
</evidence>
<dbReference type="PANTHER" id="PTHR20883:SF41">
    <property type="entry name" value="IRON_ALPHA-KETOGLUTARATE-DEPENDENT DIOXYGENASE ASQJ"/>
    <property type="match status" value="1"/>
</dbReference>
<dbReference type="OrthoDB" id="445007at2759"/>
<dbReference type="PANTHER" id="PTHR20883">
    <property type="entry name" value="PHYTANOYL-COA DIOXYGENASE DOMAIN CONTAINING 1"/>
    <property type="match status" value="1"/>
</dbReference>
<evidence type="ECO:0000256" key="4">
    <source>
        <dbReference type="ARBA" id="ARBA00022964"/>
    </source>
</evidence>
<sequence>MTVSSKPHIQRIPHNAGADKILKAFQEDGVVVIEGFLSPEQVQKLNSEIDPYLARLRDPECAVDPSFNYSLAKLLPSQQKRVHSLTAKSPTFRYEILNHELMHELASAVFEPVGDYWAVSGAVMDNAPGTPAQPWHHDQVTSPLFNNARDAPETFINFFTAMTDFTEESGATEFIWHSHKGEGIMEPDEDHPVVTAVIKAGDSVLLNGKVVHRGGANDSDDFTRRAFTLVLQPSVFTPYESNLHLSRQLVESMTPLAQKMIGWRTVKPAAPYIIGMWTVDMDDVSNVMGLKSNQPLQIK</sequence>
<keyword evidence="5" id="KW-0560">Oxidoreductase</keyword>
<dbReference type="GO" id="GO:0051213">
    <property type="term" value="F:dioxygenase activity"/>
    <property type="evidence" value="ECO:0007669"/>
    <property type="project" value="UniProtKB-KW"/>
</dbReference>
<comment type="cofactor">
    <cofactor evidence="1">
        <name>Fe cation</name>
        <dbReference type="ChEBI" id="CHEBI:24875"/>
    </cofactor>
</comment>
<protein>
    <submittedName>
        <fullName evidence="7">Uncharacterized protein</fullName>
    </submittedName>
</protein>
<comment type="similarity">
    <text evidence="2">Belongs to the PhyH family.</text>
</comment>
<keyword evidence="6" id="KW-0408">Iron</keyword>
<name>A0A9W4NJX8_9EURO</name>
<comment type="caution">
    <text evidence="7">The sequence shown here is derived from an EMBL/GenBank/DDBJ whole genome shotgun (WGS) entry which is preliminary data.</text>
</comment>
<keyword evidence="4" id="KW-0223">Dioxygenase</keyword>
<evidence type="ECO:0000256" key="1">
    <source>
        <dbReference type="ARBA" id="ARBA00001962"/>
    </source>
</evidence>
<accession>A0A9W4NJX8</accession>
<gene>
    <name evidence="7" type="ORF">PSALAMII_LOCUS6781</name>
</gene>
<organism evidence="7 8">
    <name type="scientific">Penicillium salamii</name>
    <dbReference type="NCBI Taxonomy" id="1612424"/>
    <lineage>
        <taxon>Eukaryota</taxon>
        <taxon>Fungi</taxon>
        <taxon>Dikarya</taxon>
        <taxon>Ascomycota</taxon>
        <taxon>Pezizomycotina</taxon>
        <taxon>Eurotiomycetes</taxon>
        <taxon>Eurotiomycetidae</taxon>
        <taxon>Eurotiales</taxon>
        <taxon>Aspergillaceae</taxon>
        <taxon>Penicillium</taxon>
    </lineage>
</organism>
<evidence type="ECO:0000256" key="2">
    <source>
        <dbReference type="ARBA" id="ARBA00005830"/>
    </source>
</evidence>
<dbReference type="Gene3D" id="2.60.120.620">
    <property type="entry name" value="q2cbj1_9rhob like domain"/>
    <property type="match status" value="1"/>
</dbReference>
<dbReference type="SUPFAM" id="SSF51197">
    <property type="entry name" value="Clavaminate synthase-like"/>
    <property type="match status" value="1"/>
</dbReference>
<evidence type="ECO:0000313" key="7">
    <source>
        <dbReference type="EMBL" id="CAG8388152.1"/>
    </source>
</evidence>
<dbReference type="AlphaFoldDB" id="A0A9W4NJX8"/>
<dbReference type="EMBL" id="CAJVPA010000193">
    <property type="protein sequence ID" value="CAG8388152.1"/>
    <property type="molecule type" value="Genomic_DNA"/>
</dbReference>
<dbReference type="Proteomes" id="UP001152646">
    <property type="component" value="Unassembled WGS sequence"/>
</dbReference>
<proteinExistence type="inferred from homology"/>
<dbReference type="Pfam" id="PF05721">
    <property type="entry name" value="PhyH"/>
    <property type="match status" value="1"/>
</dbReference>
<dbReference type="InterPro" id="IPR008775">
    <property type="entry name" value="Phytyl_CoA_dOase-like"/>
</dbReference>
<evidence type="ECO:0000256" key="5">
    <source>
        <dbReference type="ARBA" id="ARBA00023002"/>
    </source>
</evidence>
<evidence type="ECO:0000313" key="8">
    <source>
        <dbReference type="Proteomes" id="UP001152646"/>
    </source>
</evidence>
<comment type="subunit">
    <text evidence="3">Homodimer.</text>
</comment>